<dbReference type="Proteomes" id="UP000799770">
    <property type="component" value="Unassembled WGS sequence"/>
</dbReference>
<dbReference type="PANTHER" id="PTHR33353">
    <property type="entry name" value="PUTATIVE (AFU_ORTHOLOGUE AFUA_1G12560)-RELATED"/>
    <property type="match status" value="1"/>
</dbReference>
<dbReference type="EC" id="1.14.99.56" evidence="5"/>
<dbReference type="OrthoDB" id="6038816at2759"/>
<comment type="catalytic activity">
    <reaction evidence="5">
        <text>[(1-&gt;4)-beta-D-glucosyl]n+m + reduced acceptor + O2 = 4-dehydro-beta-D-glucosyl-[(1-&gt;4)-beta-D-glucosyl]n-1 + [(1-&gt;4)-beta-D-glucosyl]m + acceptor + H2O.</text>
        <dbReference type="EC" id="1.14.99.56"/>
    </reaction>
</comment>
<accession>A0A6A5YRC2</accession>
<dbReference type="GO" id="GO:0030245">
    <property type="term" value="P:cellulose catabolic process"/>
    <property type="evidence" value="ECO:0007669"/>
    <property type="project" value="UniProtKB-UniRule"/>
</dbReference>
<reference evidence="8" key="1">
    <citation type="journal article" date="2020" name="Stud. Mycol.">
        <title>101 Dothideomycetes genomes: a test case for predicting lifestyles and emergence of pathogens.</title>
        <authorList>
            <person name="Haridas S."/>
            <person name="Albert R."/>
            <person name="Binder M."/>
            <person name="Bloem J."/>
            <person name="Labutti K."/>
            <person name="Salamov A."/>
            <person name="Andreopoulos B."/>
            <person name="Baker S."/>
            <person name="Barry K."/>
            <person name="Bills G."/>
            <person name="Bluhm B."/>
            <person name="Cannon C."/>
            <person name="Castanera R."/>
            <person name="Culley D."/>
            <person name="Daum C."/>
            <person name="Ezra D."/>
            <person name="Gonzalez J."/>
            <person name="Henrissat B."/>
            <person name="Kuo A."/>
            <person name="Liang C."/>
            <person name="Lipzen A."/>
            <person name="Lutzoni F."/>
            <person name="Magnuson J."/>
            <person name="Mondo S."/>
            <person name="Nolan M."/>
            <person name="Ohm R."/>
            <person name="Pangilinan J."/>
            <person name="Park H.-J."/>
            <person name="Ramirez L."/>
            <person name="Alfaro M."/>
            <person name="Sun H."/>
            <person name="Tritt A."/>
            <person name="Yoshinaga Y."/>
            <person name="Zwiers L.-H."/>
            <person name="Turgeon B."/>
            <person name="Goodwin S."/>
            <person name="Spatafora J."/>
            <person name="Crous P."/>
            <person name="Grigoriev I."/>
        </authorList>
    </citation>
    <scope>NUCLEOTIDE SEQUENCE</scope>
    <source>
        <strain evidence="8">CBS 627.86</strain>
    </source>
</reference>
<dbReference type="Gene3D" id="2.70.50.70">
    <property type="match status" value="1"/>
</dbReference>
<dbReference type="AlphaFoldDB" id="A0A6A5YRC2"/>
<keyword evidence="5" id="KW-0119">Carbohydrate metabolism</keyword>
<evidence type="ECO:0000313" key="8">
    <source>
        <dbReference type="EMBL" id="KAF2109789.1"/>
    </source>
</evidence>
<dbReference type="GO" id="GO:0005576">
    <property type="term" value="C:extracellular region"/>
    <property type="evidence" value="ECO:0007669"/>
    <property type="project" value="UniProtKB-SubCell"/>
</dbReference>
<keyword evidence="5" id="KW-0136">Cellulose degradation</keyword>
<protein>
    <recommendedName>
        <fullName evidence="5">AA9 family lytic polysaccharide monooxygenase</fullName>
        <ecNumber evidence="5">1.14.99.56</ecNumber>
    </recommendedName>
    <alternativeName>
        <fullName evidence="5">Endo-beta-1,4-glucanase</fullName>
    </alternativeName>
    <alternativeName>
        <fullName evidence="5">Glycosyl hydrolase 61 family protein</fullName>
    </alternativeName>
</protein>
<keyword evidence="5" id="KW-0624">Polysaccharide degradation</keyword>
<keyword evidence="4 5" id="KW-1015">Disulfide bond</keyword>
<keyword evidence="9" id="KW-1185">Reference proteome</keyword>
<feature type="domain" description="Auxiliary Activity family 9 catalytic" evidence="7">
    <location>
        <begin position="55"/>
        <end position="213"/>
    </location>
</feature>
<evidence type="ECO:0000256" key="6">
    <source>
        <dbReference type="SAM" id="SignalP"/>
    </source>
</evidence>
<keyword evidence="8" id="KW-0378">Hydrolase</keyword>
<evidence type="ECO:0000256" key="2">
    <source>
        <dbReference type="ARBA" id="ARBA00004613"/>
    </source>
</evidence>
<dbReference type="GO" id="GO:0030248">
    <property type="term" value="F:cellulose binding"/>
    <property type="evidence" value="ECO:0007669"/>
    <property type="project" value="UniProtKB-UniRule"/>
</dbReference>
<feature type="chain" id="PRO_5025623031" description="AA9 family lytic polysaccharide monooxygenase" evidence="6">
    <location>
        <begin position="20"/>
        <end position="238"/>
    </location>
</feature>
<evidence type="ECO:0000256" key="5">
    <source>
        <dbReference type="RuleBase" id="RU368122"/>
    </source>
</evidence>
<comment type="subcellular location">
    <subcellularLocation>
        <location evidence="2 5">Secreted</location>
    </subcellularLocation>
</comment>
<dbReference type="PANTHER" id="PTHR33353:SF2">
    <property type="entry name" value="ENDO-BETA-1,4-GLUCANASE D"/>
    <property type="match status" value="1"/>
</dbReference>
<keyword evidence="3 5" id="KW-0964">Secreted</keyword>
<evidence type="ECO:0000313" key="9">
    <source>
        <dbReference type="Proteomes" id="UP000799770"/>
    </source>
</evidence>
<gene>
    <name evidence="8" type="ORF">BDV96DRAFT_669446</name>
</gene>
<keyword evidence="6" id="KW-0732">Signal</keyword>
<dbReference type="InterPro" id="IPR049892">
    <property type="entry name" value="AA9"/>
</dbReference>
<evidence type="ECO:0000256" key="4">
    <source>
        <dbReference type="ARBA" id="ARBA00023157"/>
    </source>
</evidence>
<organism evidence="8 9">
    <name type="scientific">Lophiotrema nucula</name>
    <dbReference type="NCBI Taxonomy" id="690887"/>
    <lineage>
        <taxon>Eukaryota</taxon>
        <taxon>Fungi</taxon>
        <taxon>Dikarya</taxon>
        <taxon>Ascomycota</taxon>
        <taxon>Pezizomycotina</taxon>
        <taxon>Dothideomycetes</taxon>
        <taxon>Pleosporomycetidae</taxon>
        <taxon>Pleosporales</taxon>
        <taxon>Lophiotremataceae</taxon>
        <taxon>Lophiotrema</taxon>
    </lineage>
</organism>
<comment type="function">
    <text evidence="5">Lytic polysaccharide monooxygenase (LMPO) that depolymerizes crystalline and amorphous polysaccharides via the oxidation of scissile alpha- or beta-(1-4)-glycosidic bonds, yielding C1 and/or C4 oxidation products. Catalysis by LPMOs requires the reduction of the active-site copper from Cu(II) to Cu(I) by a reducing agent and H(2)O(2) or O(2) as a cosubstrate.</text>
</comment>
<sequence length="238" mass="26809">MRVLALMLAAVQLSSLAAAHSFVFIAHAHKNHPVTDVFWHIRKHLKKQIAYPWYMYTNLEDMRCNTLENNSSWPDVETLTLDAGTTIGVGVIDWLIEDFRYIWHPGPAQAYLSRAPNDNLTSYLGDGDWFKIGQYSYANKSHWVIDGCDTSTPPGKYLLRVEHLFNDYAGTANTQFYHSCAHVEVVGRGGGTPGATIKLPEDYIKDAGLDFTVEQAYSTWGERNYTGYRNSGPPVWTG</sequence>
<evidence type="ECO:0000259" key="7">
    <source>
        <dbReference type="Pfam" id="PF03443"/>
    </source>
</evidence>
<evidence type="ECO:0000256" key="3">
    <source>
        <dbReference type="ARBA" id="ARBA00022525"/>
    </source>
</evidence>
<feature type="signal peptide" evidence="6">
    <location>
        <begin position="1"/>
        <end position="19"/>
    </location>
</feature>
<dbReference type="GO" id="GO:0008810">
    <property type="term" value="F:cellulase activity"/>
    <property type="evidence" value="ECO:0007669"/>
    <property type="project" value="UniProtKB-UniRule"/>
</dbReference>
<comment type="domain">
    <text evidence="5">Has a modular structure: an endo-beta-1,4-glucanase catalytic module at the N-terminus, a linker rich in serines and threonines, and a C-terminal carbohydrate-binding module (CBM).</text>
</comment>
<name>A0A6A5YRC2_9PLEO</name>
<dbReference type="Pfam" id="PF03443">
    <property type="entry name" value="AA9"/>
    <property type="match status" value="1"/>
</dbReference>
<evidence type="ECO:0000256" key="1">
    <source>
        <dbReference type="ARBA" id="ARBA00001973"/>
    </source>
</evidence>
<dbReference type="EMBL" id="ML977341">
    <property type="protein sequence ID" value="KAF2109789.1"/>
    <property type="molecule type" value="Genomic_DNA"/>
</dbReference>
<comment type="cofactor">
    <cofactor evidence="1">
        <name>Cu(2+)</name>
        <dbReference type="ChEBI" id="CHEBI:29036"/>
    </cofactor>
</comment>
<proteinExistence type="predicted"/>
<dbReference type="InterPro" id="IPR005103">
    <property type="entry name" value="AA9_LPMO"/>
</dbReference>